<comment type="caution">
    <text evidence="1">The sequence shown here is derived from an EMBL/GenBank/DDBJ whole genome shotgun (WGS) entry which is preliminary data.</text>
</comment>
<evidence type="ECO:0000313" key="2">
    <source>
        <dbReference type="Proteomes" id="UP001303046"/>
    </source>
</evidence>
<keyword evidence="2" id="KW-1185">Reference proteome</keyword>
<dbReference type="Proteomes" id="UP001303046">
    <property type="component" value="Unassembled WGS sequence"/>
</dbReference>
<accession>A0ABR1DR35</accession>
<gene>
    <name evidence="1" type="primary">Necator_chrIV.g17271</name>
    <name evidence="1" type="ORF">RB195_003973</name>
</gene>
<dbReference type="EMBL" id="JAVFWL010000004">
    <property type="protein sequence ID" value="KAK6752894.1"/>
    <property type="molecule type" value="Genomic_DNA"/>
</dbReference>
<evidence type="ECO:0008006" key="3">
    <source>
        <dbReference type="Google" id="ProtNLM"/>
    </source>
</evidence>
<protein>
    <recommendedName>
        <fullName evidence="3">C6 domain-containing protein</fullName>
    </recommendedName>
</protein>
<reference evidence="1 2" key="1">
    <citation type="submission" date="2023-08" db="EMBL/GenBank/DDBJ databases">
        <title>A Necator americanus chromosomal reference genome.</title>
        <authorList>
            <person name="Ilik V."/>
            <person name="Petrzelkova K.J."/>
            <person name="Pardy F."/>
            <person name="Fuh T."/>
            <person name="Niatou-Singa F.S."/>
            <person name="Gouil Q."/>
            <person name="Baker L."/>
            <person name="Ritchie M.E."/>
            <person name="Jex A.R."/>
            <person name="Gazzola D."/>
            <person name="Li H."/>
            <person name="Toshio Fujiwara R."/>
            <person name="Zhan B."/>
            <person name="Aroian R.V."/>
            <person name="Pafco B."/>
            <person name="Schwarz E.M."/>
        </authorList>
    </citation>
    <scope>NUCLEOTIDE SEQUENCE [LARGE SCALE GENOMIC DNA]</scope>
    <source>
        <strain evidence="1 2">Aroian</strain>
        <tissue evidence="1">Whole animal</tissue>
    </source>
</reference>
<sequence length="164" mass="18755">MRVLTCLVGTKAVPTPTFLRRPVKDKRNHISFVNPLSVVYALVVRNAHQNRQNTLPLRNYEAVEVCGQCLPRWVTYYKSPGSLTNITPVKVMRPNSVAGCRRMSIICTTPPNARMSFMTFNGSFDGPYANINATVLLECKRDKKWHIIKNTRSFFVTSVRCFWD</sequence>
<organism evidence="1 2">
    <name type="scientific">Necator americanus</name>
    <name type="common">Human hookworm</name>
    <dbReference type="NCBI Taxonomy" id="51031"/>
    <lineage>
        <taxon>Eukaryota</taxon>
        <taxon>Metazoa</taxon>
        <taxon>Ecdysozoa</taxon>
        <taxon>Nematoda</taxon>
        <taxon>Chromadorea</taxon>
        <taxon>Rhabditida</taxon>
        <taxon>Rhabditina</taxon>
        <taxon>Rhabditomorpha</taxon>
        <taxon>Strongyloidea</taxon>
        <taxon>Ancylostomatidae</taxon>
        <taxon>Bunostominae</taxon>
        <taxon>Necator</taxon>
    </lineage>
</organism>
<proteinExistence type="predicted"/>
<evidence type="ECO:0000313" key="1">
    <source>
        <dbReference type="EMBL" id="KAK6752894.1"/>
    </source>
</evidence>
<name>A0ABR1DR35_NECAM</name>